<dbReference type="Proteomes" id="UP001198901">
    <property type="component" value="Unassembled WGS sequence"/>
</dbReference>
<evidence type="ECO:0000259" key="2">
    <source>
        <dbReference type="Pfam" id="PF00144"/>
    </source>
</evidence>
<feature type="chain" id="PRO_5045600935" evidence="1">
    <location>
        <begin position="23"/>
        <end position="453"/>
    </location>
</feature>
<evidence type="ECO:0000313" key="3">
    <source>
        <dbReference type="EMBL" id="MCA0131720.1"/>
    </source>
</evidence>
<dbReference type="RefSeq" id="WP_224526187.1">
    <property type="nucleotide sequence ID" value="NZ_JAIUJR010000002.1"/>
</dbReference>
<feature type="signal peptide" evidence="1">
    <location>
        <begin position="1"/>
        <end position="22"/>
    </location>
</feature>
<dbReference type="PANTHER" id="PTHR46825">
    <property type="entry name" value="D-ALANYL-D-ALANINE-CARBOXYPEPTIDASE/ENDOPEPTIDASE AMPH"/>
    <property type="match status" value="1"/>
</dbReference>
<name>A0ABS7XNX9_9FLAO</name>
<evidence type="ECO:0000313" key="4">
    <source>
        <dbReference type="Proteomes" id="UP001198901"/>
    </source>
</evidence>
<sequence length="453" mass="51036">MKNKYLLLVACIALLCSCGNKSDSKDSEVAFNEKPFKEKLNDLFDVLHKNNKFMGNISMSQEGSVIYSKAIGYDDVENQKATTNATKYRIASITKMFTATMVFKAIEENKLSITQTLNNYFPAIENANKITISNLLNHRSGIPSFTKDGTFFDYRTEHKSREDMLKIISNYESNFEPGSSNEYSNSNYFLLSQILEAVYELPYEDLLQEKIIKPLGLTNTYSGGKITISNNESYSYSLKDKWIEFPETNLSIALGSGSIVSNPSDLNMFMEALFNEKIVSKESLNVMTAIKDNHGMGVMLFNHKDKKGFGHGGHIDAFHSISIYIPKEKLAIAISSNAIDYTINNLLTDVLKCYFNEPFELPNFDHVEIIASELEKYVGVYAANEGSGKFTVSRENKVLYTQLNDNPKVPLVYKGKHTFTNVEIGANFIFDLEKNQLGLEQSGVADVYLFTKQ</sequence>
<dbReference type="Gene3D" id="3.40.710.10">
    <property type="entry name" value="DD-peptidase/beta-lactamase superfamily"/>
    <property type="match status" value="1"/>
</dbReference>
<dbReference type="InterPro" id="IPR012338">
    <property type="entry name" value="Beta-lactam/transpept-like"/>
</dbReference>
<dbReference type="InterPro" id="IPR050491">
    <property type="entry name" value="AmpC-like"/>
</dbReference>
<dbReference type="EMBL" id="JAIUJR010000002">
    <property type="protein sequence ID" value="MCA0131720.1"/>
    <property type="molecule type" value="Genomic_DNA"/>
</dbReference>
<dbReference type="InterPro" id="IPR001466">
    <property type="entry name" value="Beta-lactam-related"/>
</dbReference>
<organism evidence="3 4">
    <name type="scientific">Winogradskyella alexanderae</name>
    <dbReference type="NCBI Taxonomy" id="2877123"/>
    <lineage>
        <taxon>Bacteria</taxon>
        <taxon>Pseudomonadati</taxon>
        <taxon>Bacteroidota</taxon>
        <taxon>Flavobacteriia</taxon>
        <taxon>Flavobacteriales</taxon>
        <taxon>Flavobacteriaceae</taxon>
        <taxon>Winogradskyella</taxon>
    </lineage>
</organism>
<dbReference type="PANTHER" id="PTHR46825:SF9">
    <property type="entry name" value="BETA-LACTAMASE-RELATED DOMAIN-CONTAINING PROTEIN"/>
    <property type="match status" value="1"/>
</dbReference>
<reference evidence="4" key="1">
    <citation type="submission" date="2023-07" db="EMBL/GenBank/DDBJ databases">
        <authorList>
            <person name="Yue Y."/>
        </authorList>
    </citation>
    <scope>NUCLEOTIDE SEQUENCE [LARGE SCALE GENOMIC DNA]</scope>
    <source>
        <strain evidence="4">D23</strain>
    </source>
</reference>
<protein>
    <submittedName>
        <fullName evidence="3">Serine hydrolase</fullName>
    </submittedName>
</protein>
<dbReference type="SUPFAM" id="SSF56601">
    <property type="entry name" value="beta-lactamase/transpeptidase-like"/>
    <property type="match status" value="1"/>
</dbReference>
<dbReference type="GO" id="GO:0016787">
    <property type="term" value="F:hydrolase activity"/>
    <property type="evidence" value="ECO:0007669"/>
    <property type="project" value="UniProtKB-KW"/>
</dbReference>
<feature type="domain" description="Beta-lactamase-related" evidence="2">
    <location>
        <begin position="61"/>
        <end position="337"/>
    </location>
</feature>
<dbReference type="Pfam" id="PF00144">
    <property type="entry name" value="Beta-lactamase"/>
    <property type="match status" value="1"/>
</dbReference>
<evidence type="ECO:0000256" key="1">
    <source>
        <dbReference type="SAM" id="SignalP"/>
    </source>
</evidence>
<dbReference type="PROSITE" id="PS51257">
    <property type="entry name" value="PROKAR_LIPOPROTEIN"/>
    <property type="match status" value="1"/>
</dbReference>
<accession>A0ABS7XNX9</accession>
<proteinExistence type="predicted"/>
<gene>
    <name evidence="3" type="ORF">LBU54_03930</name>
</gene>
<keyword evidence="4" id="KW-1185">Reference proteome</keyword>
<keyword evidence="1" id="KW-0732">Signal</keyword>
<keyword evidence="3" id="KW-0378">Hydrolase</keyword>
<comment type="caution">
    <text evidence="3">The sequence shown here is derived from an EMBL/GenBank/DDBJ whole genome shotgun (WGS) entry which is preliminary data.</text>
</comment>